<reference evidence="3" key="1">
    <citation type="submission" date="2018-04" db="EMBL/GenBank/DDBJ databases">
        <authorList>
            <person name="Go L.Y."/>
            <person name="Mitchell J.A."/>
        </authorList>
    </citation>
    <scope>NUCLEOTIDE SEQUENCE</scope>
    <source>
        <tissue evidence="3">Whole organism</tissue>
    </source>
</reference>
<feature type="region of interest" description="Disordered" evidence="1">
    <location>
        <begin position="387"/>
        <end position="412"/>
    </location>
</feature>
<dbReference type="OMA" id="WHGCENA"/>
<dbReference type="EMBL" id="UFQS01000154">
    <property type="protein sequence ID" value="SSX00575.1"/>
    <property type="molecule type" value="Genomic_DNA"/>
</dbReference>
<feature type="compositionally biased region" description="Polar residues" evidence="1">
    <location>
        <begin position="305"/>
        <end position="314"/>
    </location>
</feature>
<accession>A0A336LSW4</accession>
<feature type="compositionally biased region" description="Basic and acidic residues" evidence="1">
    <location>
        <begin position="331"/>
        <end position="340"/>
    </location>
</feature>
<feature type="transmembrane region" description="Helical" evidence="2">
    <location>
        <begin position="76"/>
        <end position="94"/>
    </location>
</feature>
<feature type="compositionally biased region" description="Basic and acidic residues" evidence="1">
    <location>
        <begin position="134"/>
        <end position="146"/>
    </location>
</feature>
<protein>
    <submittedName>
        <fullName evidence="4">CSON003112 protein</fullName>
    </submittedName>
</protein>
<dbReference type="VEuPathDB" id="VectorBase:CSON003112"/>
<sequence>MISNEVKIQAGSVLGIAGLMTWLNCRPLGIIFFTILIVFSYKQLYPNARVQIPYEVQNNLKSLINNFAELRKDKPGAFCVIISAGLVTLAIAGSLISGTWLVMGTLIGILFLCAKYKVKLVHGEISGQEDDDDVSKKFDDTGEVKRNPPWSGSATDYEVPDEFLPDVSDDFNTSLLKQVAEDADVSNYLYKTNTSKTTGDEDKEDSDSEVPSDLLLTSDKIPEIEDEEVTFPSGFSPMDSPMDIELPRTHETKVIYDPFAEGIEFKLQHQPIDDSSDSDDSISRGLNFQDVSLPDASGSGAKGIQLTSSGSGSFQHDLGRLPLSKSTSSSHHQDKEFDKQKNISPTWNIVNNLWDAVNSSVVPSLQQQQQKLLPQSSDQPAIISTTVEERPSHASLQTHRKSVTAELSSDESDFELLDTDDLNINT</sequence>
<dbReference type="AlphaFoldDB" id="A0A336LSW4"/>
<gene>
    <name evidence="4" type="primary">CSON003112</name>
</gene>
<dbReference type="EMBL" id="UFQT01000154">
    <property type="protein sequence ID" value="SSX20955.1"/>
    <property type="molecule type" value="Genomic_DNA"/>
</dbReference>
<keyword evidence="2" id="KW-0472">Membrane</keyword>
<evidence type="ECO:0000313" key="4">
    <source>
        <dbReference type="EMBL" id="SSX20955.1"/>
    </source>
</evidence>
<evidence type="ECO:0000256" key="1">
    <source>
        <dbReference type="SAM" id="MobiDB-lite"/>
    </source>
</evidence>
<feature type="transmembrane region" description="Helical" evidence="2">
    <location>
        <begin position="12"/>
        <end position="39"/>
    </location>
</feature>
<organism evidence="4">
    <name type="scientific">Culicoides sonorensis</name>
    <name type="common">Biting midge</name>
    <dbReference type="NCBI Taxonomy" id="179676"/>
    <lineage>
        <taxon>Eukaryota</taxon>
        <taxon>Metazoa</taxon>
        <taxon>Ecdysozoa</taxon>
        <taxon>Arthropoda</taxon>
        <taxon>Hexapoda</taxon>
        <taxon>Insecta</taxon>
        <taxon>Pterygota</taxon>
        <taxon>Neoptera</taxon>
        <taxon>Endopterygota</taxon>
        <taxon>Diptera</taxon>
        <taxon>Nematocera</taxon>
        <taxon>Chironomoidea</taxon>
        <taxon>Ceratopogonidae</taxon>
        <taxon>Ceratopogoninae</taxon>
        <taxon>Culicoides</taxon>
        <taxon>Monoculicoides</taxon>
    </lineage>
</organism>
<evidence type="ECO:0000313" key="3">
    <source>
        <dbReference type="EMBL" id="SSX00575.1"/>
    </source>
</evidence>
<name>A0A336LSW4_CULSO</name>
<feature type="region of interest" description="Disordered" evidence="1">
    <location>
        <begin position="191"/>
        <end position="222"/>
    </location>
</feature>
<proteinExistence type="predicted"/>
<keyword evidence="2" id="KW-1133">Transmembrane helix</keyword>
<evidence type="ECO:0000256" key="2">
    <source>
        <dbReference type="SAM" id="Phobius"/>
    </source>
</evidence>
<feature type="region of interest" description="Disordered" evidence="1">
    <location>
        <begin position="128"/>
        <end position="156"/>
    </location>
</feature>
<keyword evidence="2" id="KW-0812">Transmembrane</keyword>
<feature type="region of interest" description="Disordered" evidence="1">
    <location>
        <begin position="271"/>
        <end position="340"/>
    </location>
</feature>
<feature type="compositionally biased region" description="Acidic residues" evidence="1">
    <location>
        <begin position="201"/>
        <end position="210"/>
    </location>
</feature>
<reference evidence="4" key="2">
    <citation type="submission" date="2018-07" db="EMBL/GenBank/DDBJ databases">
        <authorList>
            <person name="Quirk P.G."/>
            <person name="Krulwich T.A."/>
        </authorList>
    </citation>
    <scope>NUCLEOTIDE SEQUENCE</scope>
</reference>